<dbReference type="GO" id="GO:0008270">
    <property type="term" value="F:zinc ion binding"/>
    <property type="evidence" value="ECO:0007669"/>
    <property type="project" value="UniProtKB-KW"/>
</dbReference>
<evidence type="ECO:0000256" key="3">
    <source>
        <dbReference type="ARBA" id="ARBA00022679"/>
    </source>
</evidence>
<feature type="domain" description="RING-type" evidence="9">
    <location>
        <begin position="199"/>
        <end position="242"/>
    </location>
</feature>
<sequence length="302" mass="31339">MAEETATTGGLYYCHMCSSPVSAVAASSTEEEIKCPYCHSGFVEEIESATAAEDPAGGEDGPGSVAGSGSGVWAPIIDGVFAGGRHHRSRRVRAAAASTAGGELDLLDFSERRRRTAGLLLLLQEMREHRLESYSSAGGGGSGSGSSDVEADNFRRRSGLDALVERLGAGRQATRPAKKEAVEAMPTVDGDSAAAGGACAVCLEDYGGGGGEVAREMPCRHKFHGSCIVRWLESNSSCPICRFQLPTDDDAGGGDGAAVSIADLYARRMPLSAELREIRSLLAPWSSSSSTSGSSSQRRGGD</sequence>
<dbReference type="Proteomes" id="UP000032180">
    <property type="component" value="Chromosome 1"/>
</dbReference>
<reference evidence="11" key="2">
    <citation type="submission" date="2013-12" db="EMBL/GenBank/DDBJ databases">
        <authorList>
            <person name="Yu Y."/>
            <person name="Lee S."/>
            <person name="de Baynast K."/>
            <person name="Wissotski M."/>
            <person name="Liu L."/>
            <person name="Talag J."/>
            <person name="Goicoechea J."/>
            <person name="Angelova A."/>
            <person name="Jetty R."/>
            <person name="Kudrna D."/>
            <person name="Golser W."/>
            <person name="Rivera L."/>
            <person name="Zhang J."/>
            <person name="Wing R."/>
        </authorList>
    </citation>
    <scope>NUCLEOTIDE SEQUENCE</scope>
</reference>
<reference evidence="10" key="3">
    <citation type="submission" date="2015-04" db="UniProtKB">
        <authorList>
            <consortium name="EnsemblPlants"/>
        </authorList>
    </citation>
    <scope>IDENTIFICATION</scope>
</reference>
<keyword evidence="5 8" id="KW-0863">Zinc-finger</keyword>
<keyword evidence="6" id="KW-0833">Ubl conjugation pathway</keyword>
<dbReference type="PROSITE" id="PS50089">
    <property type="entry name" value="ZF_RING_2"/>
    <property type="match status" value="1"/>
</dbReference>
<dbReference type="EnsemblPlants" id="LPERR01G10480.1">
    <property type="protein sequence ID" value="LPERR01G10480.1"/>
    <property type="gene ID" value="LPERR01G10480"/>
</dbReference>
<dbReference type="AlphaFoldDB" id="A0A0D9UZM2"/>
<proteinExistence type="predicted"/>
<protein>
    <recommendedName>
        <fullName evidence="2">RING-type E3 ubiquitin transferase</fullName>
        <ecNumber evidence="2">2.3.2.27</ecNumber>
    </recommendedName>
</protein>
<evidence type="ECO:0000256" key="1">
    <source>
        <dbReference type="ARBA" id="ARBA00000900"/>
    </source>
</evidence>
<dbReference type="FunFam" id="3.30.40.10:FF:000127">
    <property type="entry name" value="E3 ubiquitin-protein ligase RNF181"/>
    <property type="match status" value="1"/>
</dbReference>
<dbReference type="STRING" id="77586.A0A0D9UZM2"/>
<dbReference type="InterPro" id="IPR001841">
    <property type="entry name" value="Znf_RING"/>
</dbReference>
<dbReference type="HOGENOM" id="CLU_034892_1_2_1"/>
<evidence type="ECO:0000256" key="6">
    <source>
        <dbReference type="ARBA" id="ARBA00022786"/>
    </source>
</evidence>
<dbReference type="CDD" id="cd16454">
    <property type="entry name" value="RING-H2_PA-TM-RING"/>
    <property type="match status" value="1"/>
</dbReference>
<evidence type="ECO:0000313" key="11">
    <source>
        <dbReference type="Proteomes" id="UP000032180"/>
    </source>
</evidence>
<accession>A0A0D9UZM2</accession>
<evidence type="ECO:0000256" key="2">
    <source>
        <dbReference type="ARBA" id="ARBA00012483"/>
    </source>
</evidence>
<reference evidence="10 11" key="1">
    <citation type="submission" date="2012-08" db="EMBL/GenBank/DDBJ databases">
        <title>Oryza genome evolution.</title>
        <authorList>
            <person name="Wing R.A."/>
        </authorList>
    </citation>
    <scope>NUCLEOTIDE SEQUENCE</scope>
</reference>
<evidence type="ECO:0000259" key="9">
    <source>
        <dbReference type="PROSITE" id="PS50089"/>
    </source>
</evidence>
<dbReference type="Pfam" id="PF13639">
    <property type="entry name" value="zf-RING_2"/>
    <property type="match status" value="1"/>
</dbReference>
<keyword evidence="11" id="KW-1185">Reference proteome</keyword>
<dbReference type="PANTHER" id="PTHR15710:SF210">
    <property type="entry name" value="RING-TYPE E3 UBIQUITIN TRANSFERASE"/>
    <property type="match status" value="1"/>
</dbReference>
<dbReference type="InterPro" id="IPR039525">
    <property type="entry name" value="RNF126-like_zinc-ribbon"/>
</dbReference>
<keyword evidence="3" id="KW-0808">Transferase</keyword>
<dbReference type="PANTHER" id="PTHR15710">
    <property type="entry name" value="E3 UBIQUITIN-PROTEIN LIGASE PRAJA"/>
    <property type="match status" value="1"/>
</dbReference>
<evidence type="ECO:0000256" key="4">
    <source>
        <dbReference type="ARBA" id="ARBA00022723"/>
    </source>
</evidence>
<evidence type="ECO:0000313" key="10">
    <source>
        <dbReference type="EnsemblPlants" id="LPERR01G10480.1"/>
    </source>
</evidence>
<dbReference type="Pfam" id="PF14369">
    <property type="entry name" value="Zn_ribbon_19"/>
    <property type="match status" value="1"/>
</dbReference>
<organism evidence="10 11">
    <name type="scientific">Leersia perrieri</name>
    <dbReference type="NCBI Taxonomy" id="77586"/>
    <lineage>
        <taxon>Eukaryota</taxon>
        <taxon>Viridiplantae</taxon>
        <taxon>Streptophyta</taxon>
        <taxon>Embryophyta</taxon>
        <taxon>Tracheophyta</taxon>
        <taxon>Spermatophyta</taxon>
        <taxon>Magnoliopsida</taxon>
        <taxon>Liliopsida</taxon>
        <taxon>Poales</taxon>
        <taxon>Poaceae</taxon>
        <taxon>BOP clade</taxon>
        <taxon>Oryzoideae</taxon>
        <taxon>Oryzeae</taxon>
        <taxon>Oryzinae</taxon>
        <taxon>Leersia</taxon>
    </lineage>
</organism>
<keyword evidence="7" id="KW-0862">Zinc</keyword>
<dbReference type="eggNOG" id="KOG0800">
    <property type="taxonomic scope" value="Eukaryota"/>
</dbReference>
<dbReference type="Gramene" id="LPERR01G10480.1">
    <property type="protein sequence ID" value="LPERR01G10480.1"/>
    <property type="gene ID" value="LPERR01G10480"/>
</dbReference>
<dbReference type="GO" id="GO:0005737">
    <property type="term" value="C:cytoplasm"/>
    <property type="evidence" value="ECO:0007669"/>
    <property type="project" value="TreeGrafter"/>
</dbReference>
<dbReference type="GO" id="GO:0016567">
    <property type="term" value="P:protein ubiquitination"/>
    <property type="evidence" value="ECO:0007669"/>
    <property type="project" value="TreeGrafter"/>
</dbReference>
<keyword evidence="4" id="KW-0479">Metal-binding</keyword>
<evidence type="ECO:0000256" key="8">
    <source>
        <dbReference type="PROSITE-ProRule" id="PRU00175"/>
    </source>
</evidence>
<dbReference type="InterPro" id="IPR013083">
    <property type="entry name" value="Znf_RING/FYVE/PHD"/>
</dbReference>
<dbReference type="SMART" id="SM00744">
    <property type="entry name" value="RINGv"/>
    <property type="match status" value="1"/>
</dbReference>
<dbReference type="EC" id="2.3.2.27" evidence="2"/>
<dbReference type="InterPro" id="IPR011016">
    <property type="entry name" value="Znf_RING-CH"/>
</dbReference>
<dbReference type="SUPFAM" id="SSF57850">
    <property type="entry name" value="RING/U-box"/>
    <property type="match status" value="1"/>
</dbReference>
<dbReference type="Gene3D" id="3.30.40.10">
    <property type="entry name" value="Zinc/RING finger domain, C3HC4 (zinc finger)"/>
    <property type="match status" value="1"/>
</dbReference>
<comment type="catalytic activity">
    <reaction evidence="1">
        <text>S-ubiquitinyl-[E2 ubiquitin-conjugating enzyme]-L-cysteine + [acceptor protein]-L-lysine = [E2 ubiquitin-conjugating enzyme]-L-cysteine + N(6)-ubiquitinyl-[acceptor protein]-L-lysine.</text>
        <dbReference type="EC" id="2.3.2.27"/>
    </reaction>
</comment>
<evidence type="ECO:0000256" key="7">
    <source>
        <dbReference type="ARBA" id="ARBA00022833"/>
    </source>
</evidence>
<dbReference type="SMART" id="SM00184">
    <property type="entry name" value="RING"/>
    <property type="match status" value="1"/>
</dbReference>
<dbReference type="GO" id="GO:0061630">
    <property type="term" value="F:ubiquitin protein ligase activity"/>
    <property type="evidence" value="ECO:0007669"/>
    <property type="project" value="UniProtKB-EC"/>
</dbReference>
<name>A0A0D9UZM2_9ORYZ</name>
<evidence type="ECO:0000256" key="5">
    <source>
        <dbReference type="ARBA" id="ARBA00022771"/>
    </source>
</evidence>